<protein>
    <submittedName>
        <fullName evidence="1">Unannotated protein</fullName>
    </submittedName>
</protein>
<evidence type="ECO:0000313" key="1">
    <source>
        <dbReference type="EMBL" id="CAB4554010.1"/>
    </source>
</evidence>
<gene>
    <name evidence="1" type="ORF">UFOPK1358_01802</name>
</gene>
<name>A0A6J6CR13_9ZZZZ</name>
<dbReference type="EMBL" id="CAEZSF010000236">
    <property type="protein sequence ID" value="CAB4554010.1"/>
    <property type="molecule type" value="Genomic_DNA"/>
</dbReference>
<dbReference type="AlphaFoldDB" id="A0A6J6CR13"/>
<reference evidence="1" key="1">
    <citation type="submission" date="2020-05" db="EMBL/GenBank/DDBJ databases">
        <authorList>
            <person name="Chiriac C."/>
            <person name="Salcher M."/>
            <person name="Ghai R."/>
            <person name="Kavagutti S V."/>
        </authorList>
    </citation>
    <scope>NUCLEOTIDE SEQUENCE</scope>
</reference>
<proteinExistence type="predicted"/>
<accession>A0A6J6CR13</accession>
<sequence length="77" mass="8860">MHGRQIWAFRGQRGCHERQVIVLNQHCSIYRRRFAYGLGEDLIDSPVGLPSFKPISCVRGRPRQVEEAMVNKPQGLI</sequence>
<organism evidence="1">
    <name type="scientific">freshwater metagenome</name>
    <dbReference type="NCBI Taxonomy" id="449393"/>
    <lineage>
        <taxon>unclassified sequences</taxon>
        <taxon>metagenomes</taxon>
        <taxon>ecological metagenomes</taxon>
    </lineage>
</organism>